<sequence length="516" mass="56774">MLVELYFCRRPILEGDNCWRGHAAAFLKYANVAPEVLRKGRVSQTKREAAYFVVVLHDLSTVVIAIRGTETAEDVITDGLCKECNLTMDDLDGLINSDQLSPQLKNTVLSSFPHYGHAGIVESARELYTVLEGQPIPQGQQENMHSLVCRAYKSDTVTARFLSSLLGDGCECNGYNIEIVGHSLGGSVAALLGIKLYRRFPKLHVYAYGAAPCVDYVIADACSQFVTSIVHNDEFSARLSMNSVIRLRSLAVKALSKTSPNSAKVGKLVCGIMNARTDEKNAIEHCASIGALQTVSNAKLSNDQMRVKNPMHTIRGGLFLFGKAISCLVNTPKYRVSSTAAINYELGRSRMTTASDGGKCTVVSRGFSDVSHSGEASSAHRENGIREDDFYERGEESRLPRFNNDTELTSASNDHLSTISSSEGQSPEVYLPGLVVHIVPVKKSTSPLQKTTVTHRKNKSYKAFIANRKDFMDLVVTPRMVLDHLPWRCQYAMQKVIETQKREQLTHDSSAAEDAV</sequence>
<feature type="compositionally biased region" description="Polar residues" evidence="1">
    <location>
        <begin position="403"/>
        <end position="425"/>
    </location>
</feature>
<gene>
    <name evidence="3" type="ORF">PVAP13_5NG012523</name>
</gene>
<feature type="compositionally biased region" description="Basic and acidic residues" evidence="1">
    <location>
        <begin position="378"/>
        <end position="399"/>
    </location>
</feature>
<keyword evidence="4" id="KW-1185">Reference proteome</keyword>
<evidence type="ECO:0000313" key="3">
    <source>
        <dbReference type="EMBL" id="KAG2593603.1"/>
    </source>
</evidence>
<evidence type="ECO:0000313" key="4">
    <source>
        <dbReference type="Proteomes" id="UP000823388"/>
    </source>
</evidence>
<feature type="region of interest" description="Disordered" evidence="1">
    <location>
        <begin position="369"/>
        <end position="425"/>
    </location>
</feature>
<dbReference type="GO" id="GO:0006629">
    <property type="term" value="P:lipid metabolic process"/>
    <property type="evidence" value="ECO:0007669"/>
    <property type="project" value="InterPro"/>
</dbReference>
<protein>
    <recommendedName>
        <fullName evidence="2">Fungal lipase-type domain-containing protein</fullName>
    </recommendedName>
</protein>
<comment type="caution">
    <text evidence="3">The sequence shown here is derived from an EMBL/GenBank/DDBJ whole genome shotgun (WGS) entry which is preliminary data.</text>
</comment>
<evidence type="ECO:0000256" key="1">
    <source>
        <dbReference type="SAM" id="MobiDB-lite"/>
    </source>
</evidence>
<name>A0A8T0S9X5_PANVG</name>
<feature type="domain" description="Fungal lipase-type" evidence="2">
    <location>
        <begin position="63"/>
        <end position="239"/>
    </location>
</feature>
<dbReference type="OrthoDB" id="438440at2759"/>
<dbReference type="EMBL" id="CM029046">
    <property type="protein sequence ID" value="KAG2593603.1"/>
    <property type="molecule type" value="Genomic_DNA"/>
</dbReference>
<dbReference type="InterPro" id="IPR002921">
    <property type="entry name" value="Fungal_lipase-type"/>
</dbReference>
<dbReference type="AlphaFoldDB" id="A0A8T0S9X5"/>
<dbReference type="PANTHER" id="PTHR47030:SF4">
    <property type="entry name" value="FUNGAL LIPASE-LIKE DOMAIN-CONTAINING PROTEIN"/>
    <property type="match status" value="1"/>
</dbReference>
<dbReference type="CDD" id="cd00519">
    <property type="entry name" value="Lipase_3"/>
    <property type="match status" value="1"/>
</dbReference>
<dbReference type="Proteomes" id="UP000823388">
    <property type="component" value="Chromosome 5N"/>
</dbReference>
<accession>A0A8T0S9X5</accession>
<dbReference type="PANTHER" id="PTHR47030">
    <property type="entry name" value="LIPASE CLASS 3 FAMILY PROTEIN"/>
    <property type="match status" value="1"/>
</dbReference>
<evidence type="ECO:0000259" key="2">
    <source>
        <dbReference type="Pfam" id="PF01764"/>
    </source>
</evidence>
<organism evidence="3 4">
    <name type="scientific">Panicum virgatum</name>
    <name type="common">Blackwell switchgrass</name>
    <dbReference type="NCBI Taxonomy" id="38727"/>
    <lineage>
        <taxon>Eukaryota</taxon>
        <taxon>Viridiplantae</taxon>
        <taxon>Streptophyta</taxon>
        <taxon>Embryophyta</taxon>
        <taxon>Tracheophyta</taxon>
        <taxon>Spermatophyta</taxon>
        <taxon>Magnoliopsida</taxon>
        <taxon>Liliopsida</taxon>
        <taxon>Poales</taxon>
        <taxon>Poaceae</taxon>
        <taxon>PACMAD clade</taxon>
        <taxon>Panicoideae</taxon>
        <taxon>Panicodae</taxon>
        <taxon>Paniceae</taxon>
        <taxon>Panicinae</taxon>
        <taxon>Panicum</taxon>
        <taxon>Panicum sect. Hiantes</taxon>
    </lineage>
</organism>
<dbReference type="Gene3D" id="3.40.50.1820">
    <property type="entry name" value="alpha/beta hydrolase"/>
    <property type="match status" value="1"/>
</dbReference>
<proteinExistence type="predicted"/>
<dbReference type="SUPFAM" id="SSF53474">
    <property type="entry name" value="alpha/beta-Hydrolases"/>
    <property type="match status" value="1"/>
</dbReference>
<reference evidence="3" key="1">
    <citation type="submission" date="2020-05" db="EMBL/GenBank/DDBJ databases">
        <title>WGS assembly of Panicum virgatum.</title>
        <authorList>
            <person name="Lovell J.T."/>
            <person name="Jenkins J."/>
            <person name="Shu S."/>
            <person name="Juenger T.E."/>
            <person name="Schmutz J."/>
        </authorList>
    </citation>
    <scope>NUCLEOTIDE SEQUENCE</scope>
    <source>
        <strain evidence="3">AP13</strain>
    </source>
</reference>
<dbReference type="Pfam" id="PF01764">
    <property type="entry name" value="Lipase_3"/>
    <property type="match status" value="1"/>
</dbReference>
<dbReference type="InterPro" id="IPR029058">
    <property type="entry name" value="AB_hydrolase_fold"/>
</dbReference>